<feature type="region of interest" description="Disordered" evidence="1">
    <location>
        <begin position="1"/>
        <end position="77"/>
    </location>
</feature>
<gene>
    <name evidence="2" type="ORF">CAOG_009709</name>
</gene>
<dbReference type="AlphaFoldDB" id="A0A0D2VQF6"/>
<evidence type="ECO:0000256" key="1">
    <source>
        <dbReference type="SAM" id="MobiDB-lite"/>
    </source>
</evidence>
<reference evidence="3" key="1">
    <citation type="submission" date="2011-02" db="EMBL/GenBank/DDBJ databases">
        <title>The Genome Sequence of Capsaspora owczarzaki ATCC 30864.</title>
        <authorList>
            <person name="Russ C."/>
            <person name="Cuomo C."/>
            <person name="Burger G."/>
            <person name="Gray M.W."/>
            <person name="Holland P.W.H."/>
            <person name="King N."/>
            <person name="Lang F.B.F."/>
            <person name="Roger A.J."/>
            <person name="Ruiz-Trillo I."/>
            <person name="Young S.K."/>
            <person name="Zeng Q."/>
            <person name="Gargeya S."/>
            <person name="Alvarado L."/>
            <person name="Berlin A."/>
            <person name="Chapman S.B."/>
            <person name="Chen Z."/>
            <person name="Freedman E."/>
            <person name="Gellesch M."/>
            <person name="Goldberg J."/>
            <person name="Griggs A."/>
            <person name="Gujja S."/>
            <person name="Heilman E."/>
            <person name="Heiman D."/>
            <person name="Howarth C."/>
            <person name="Mehta T."/>
            <person name="Neiman D."/>
            <person name="Pearson M."/>
            <person name="Roberts A."/>
            <person name="Saif S."/>
            <person name="Shea T."/>
            <person name="Shenoy N."/>
            <person name="Sisk P."/>
            <person name="Stolte C."/>
            <person name="Sykes S."/>
            <person name="White J."/>
            <person name="Yandava C."/>
            <person name="Haas B."/>
            <person name="Nusbaum C."/>
            <person name="Birren B."/>
        </authorList>
    </citation>
    <scope>NUCLEOTIDE SEQUENCE</scope>
    <source>
        <strain evidence="3">ATCC 30864</strain>
    </source>
</reference>
<evidence type="ECO:0000313" key="2">
    <source>
        <dbReference type="EMBL" id="KJE92892.1"/>
    </source>
</evidence>
<name>A0A0D2VQF6_CAPO3</name>
<dbReference type="EMBL" id="KE346364">
    <property type="protein sequence ID" value="KJE92892.1"/>
    <property type="molecule type" value="Genomic_DNA"/>
</dbReference>
<sequence length="77" mass="8159">MTQKRRSRPMPHRLESGQIRASPKVHTATGCARRSDATRNAQRPVIDGSGTSIERAGLGQCPTAGYGQPSTSPQGAD</sequence>
<dbReference type="Proteomes" id="UP000008743">
    <property type="component" value="Unassembled WGS sequence"/>
</dbReference>
<feature type="compositionally biased region" description="Polar residues" evidence="1">
    <location>
        <begin position="68"/>
        <end position="77"/>
    </location>
</feature>
<evidence type="ECO:0000313" key="3">
    <source>
        <dbReference type="Proteomes" id="UP000008743"/>
    </source>
</evidence>
<feature type="compositionally biased region" description="Basic residues" evidence="1">
    <location>
        <begin position="1"/>
        <end position="11"/>
    </location>
</feature>
<protein>
    <submittedName>
        <fullName evidence="2">Uncharacterized protein</fullName>
    </submittedName>
</protein>
<dbReference type="InParanoid" id="A0A0D2VQF6"/>
<keyword evidence="3" id="KW-1185">Reference proteome</keyword>
<proteinExistence type="predicted"/>
<accession>A0A0D2VQF6</accession>
<organism evidence="2 3">
    <name type="scientific">Capsaspora owczarzaki (strain ATCC 30864)</name>
    <dbReference type="NCBI Taxonomy" id="595528"/>
    <lineage>
        <taxon>Eukaryota</taxon>
        <taxon>Filasterea</taxon>
        <taxon>Capsaspora</taxon>
    </lineage>
</organism>